<proteinExistence type="predicted"/>
<dbReference type="EMBL" id="JAENHL010000007">
    <property type="protein sequence ID" value="MBK1867340.1"/>
    <property type="molecule type" value="Genomic_DNA"/>
</dbReference>
<keyword evidence="2" id="KW-1185">Reference proteome</keyword>
<name>A0ACC5R407_9HYPH</name>
<accession>A0ACC5R407</accession>
<organism evidence="1 2">
    <name type="scientific">Taklimakanibacter albus</name>
    <dbReference type="NCBI Taxonomy" id="2800327"/>
    <lineage>
        <taxon>Bacteria</taxon>
        <taxon>Pseudomonadati</taxon>
        <taxon>Pseudomonadota</taxon>
        <taxon>Alphaproteobacteria</taxon>
        <taxon>Hyphomicrobiales</taxon>
        <taxon>Aestuariivirgaceae</taxon>
        <taxon>Taklimakanibacter</taxon>
    </lineage>
</organism>
<sequence length="313" mass="35181">MTPTVWSTGDAEARLRFSYWRDAVCQAILHVDAERLGSESFEARISGFASGPTKVARFTSRPHRILRHRNHVLRSGEEGYLVSWQEEGQSHIAQGDASLLLDAGEIAIVDVEKSFSVDFPTPVRRTLALVPRRRLEEKAPWIRRSPPIKVSGDGVYAELARAHLTQLCADPALGADAADLLVENVCNLLALASAPSSFERQTCELPTDTLLAFLKKNLHRPDLSPPYVAGQLRISVRTLHLRFQRMGTTFGAWMLAERLEACRRTLANVRFDQQSITEIAFDWGFREISHFSKVFKARYGVTPRDFRAASRKP</sequence>
<evidence type="ECO:0000313" key="1">
    <source>
        <dbReference type="EMBL" id="MBK1867340.1"/>
    </source>
</evidence>
<comment type="caution">
    <text evidence="1">The sequence shown here is derived from an EMBL/GenBank/DDBJ whole genome shotgun (WGS) entry which is preliminary data.</text>
</comment>
<reference evidence="1" key="1">
    <citation type="submission" date="2021-01" db="EMBL/GenBank/DDBJ databases">
        <authorList>
            <person name="Sun Q."/>
        </authorList>
    </citation>
    <scope>NUCLEOTIDE SEQUENCE</scope>
    <source>
        <strain evidence="1">YIM B02566</strain>
    </source>
</reference>
<protein>
    <submittedName>
        <fullName evidence="1">Helix-turn-helix domain-containing protein</fullName>
    </submittedName>
</protein>
<gene>
    <name evidence="1" type="ORF">JHL16_13370</name>
</gene>
<evidence type="ECO:0000313" key="2">
    <source>
        <dbReference type="Proteomes" id="UP000616151"/>
    </source>
</evidence>
<dbReference type="Proteomes" id="UP000616151">
    <property type="component" value="Unassembled WGS sequence"/>
</dbReference>